<dbReference type="EMBL" id="BOMN01000041">
    <property type="protein sequence ID" value="GIE20396.1"/>
    <property type="molecule type" value="Genomic_DNA"/>
</dbReference>
<dbReference type="Pfam" id="PF20240">
    <property type="entry name" value="DUF6597"/>
    <property type="match status" value="1"/>
</dbReference>
<dbReference type="SMART" id="SM00342">
    <property type="entry name" value="HTH_ARAC"/>
    <property type="match status" value="1"/>
</dbReference>
<keyword evidence="3" id="KW-0804">Transcription</keyword>
<reference evidence="5 6" key="1">
    <citation type="submission" date="2021-01" db="EMBL/GenBank/DDBJ databases">
        <title>Whole genome shotgun sequence of Actinoplanes humidus NBRC 14915.</title>
        <authorList>
            <person name="Komaki H."/>
            <person name="Tamura T."/>
        </authorList>
    </citation>
    <scope>NUCLEOTIDE SEQUENCE [LARGE SCALE GENOMIC DNA]</scope>
    <source>
        <strain evidence="5 6">NBRC 14915</strain>
    </source>
</reference>
<name>A0ABQ3ZPA5_9ACTN</name>
<dbReference type="RefSeq" id="WP_203837570.1">
    <property type="nucleotide sequence ID" value="NZ_BAAATV010000008.1"/>
</dbReference>
<accession>A0ABQ3ZPA5</accession>
<evidence type="ECO:0000256" key="1">
    <source>
        <dbReference type="ARBA" id="ARBA00023015"/>
    </source>
</evidence>
<feature type="domain" description="HTH araC/xylS-type" evidence="4">
    <location>
        <begin position="99"/>
        <end position="194"/>
    </location>
</feature>
<dbReference type="Pfam" id="PF12833">
    <property type="entry name" value="HTH_18"/>
    <property type="match status" value="1"/>
</dbReference>
<dbReference type="InterPro" id="IPR009057">
    <property type="entry name" value="Homeodomain-like_sf"/>
</dbReference>
<dbReference type="SUPFAM" id="SSF46689">
    <property type="entry name" value="Homeodomain-like"/>
    <property type="match status" value="2"/>
</dbReference>
<dbReference type="PANTHER" id="PTHR46796">
    <property type="entry name" value="HTH-TYPE TRANSCRIPTIONAL ACTIVATOR RHAS-RELATED"/>
    <property type="match status" value="1"/>
</dbReference>
<sequence>MSTWFSGPGVIRHHVRGTTAMEHPDPGTLLVWPADAPGPVVMGPRTRARYYSTRADAVCRSLRFRPGAAAQFLGIPLNDLTDRIVPLRSHAPVLPPQQSPLVQKATALLENGMSVQDTARRLHLSERHLRNLFTAALGMPPLRYLSLRRVNTVLDHPELPLPELATLAGYYDQSHMTAEFRRLVGTPPAAFRAGNWPAAEPCA</sequence>
<evidence type="ECO:0000259" key="4">
    <source>
        <dbReference type="PROSITE" id="PS01124"/>
    </source>
</evidence>
<gene>
    <name evidence="5" type="ORF">Ahu01nite_034980</name>
</gene>
<dbReference type="Gene3D" id="1.10.10.60">
    <property type="entry name" value="Homeodomain-like"/>
    <property type="match status" value="1"/>
</dbReference>
<keyword evidence="6" id="KW-1185">Reference proteome</keyword>
<comment type="caution">
    <text evidence="5">The sequence shown here is derived from an EMBL/GenBank/DDBJ whole genome shotgun (WGS) entry which is preliminary data.</text>
</comment>
<dbReference type="InterPro" id="IPR050204">
    <property type="entry name" value="AraC_XylS_family_regulators"/>
</dbReference>
<evidence type="ECO:0000313" key="5">
    <source>
        <dbReference type="EMBL" id="GIE20396.1"/>
    </source>
</evidence>
<organism evidence="5 6">
    <name type="scientific">Winogradskya humida</name>
    <dbReference type="NCBI Taxonomy" id="113566"/>
    <lineage>
        <taxon>Bacteria</taxon>
        <taxon>Bacillati</taxon>
        <taxon>Actinomycetota</taxon>
        <taxon>Actinomycetes</taxon>
        <taxon>Micromonosporales</taxon>
        <taxon>Micromonosporaceae</taxon>
        <taxon>Winogradskya</taxon>
    </lineage>
</organism>
<dbReference type="InterPro" id="IPR018060">
    <property type="entry name" value="HTH_AraC"/>
</dbReference>
<dbReference type="PROSITE" id="PS01124">
    <property type="entry name" value="HTH_ARAC_FAMILY_2"/>
    <property type="match status" value="1"/>
</dbReference>
<keyword evidence="1" id="KW-0805">Transcription regulation</keyword>
<dbReference type="Proteomes" id="UP000603200">
    <property type="component" value="Unassembled WGS sequence"/>
</dbReference>
<proteinExistence type="predicted"/>
<evidence type="ECO:0000313" key="6">
    <source>
        <dbReference type="Proteomes" id="UP000603200"/>
    </source>
</evidence>
<evidence type="ECO:0000256" key="2">
    <source>
        <dbReference type="ARBA" id="ARBA00023125"/>
    </source>
</evidence>
<keyword evidence="2" id="KW-0238">DNA-binding</keyword>
<dbReference type="InterPro" id="IPR046532">
    <property type="entry name" value="DUF6597"/>
</dbReference>
<protein>
    <recommendedName>
        <fullName evidence="4">HTH araC/xylS-type domain-containing protein</fullName>
    </recommendedName>
</protein>
<evidence type="ECO:0000256" key="3">
    <source>
        <dbReference type="ARBA" id="ARBA00023163"/>
    </source>
</evidence>